<keyword evidence="3" id="KW-1185">Reference proteome</keyword>
<protein>
    <submittedName>
        <fullName evidence="2">Uncharacterized protein</fullName>
    </submittedName>
</protein>
<dbReference type="EMBL" id="CAJGYM010000023">
    <property type="protein sequence ID" value="CAD6191720.1"/>
    <property type="molecule type" value="Genomic_DNA"/>
</dbReference>
<keyword evidence="1" id="KW-0732">Signal</keyword>
<evidence type="ECO:0000256" key="1">
    <source>
        <dbReference type="SAM" id="SignalP"/>
    </source>
</evidence>
<gene>
    <name evidence="2" type="ORF">CAUJ_LOCUS7639</name>
</gene>
<reference evidence="2" key="1">
    <citation type="submission" date="2020-10" db="EMBL/GenBank/DDBJ databases">
        <authorList>
            <person name="Kikuchi T."/>
        </authorList>
    </citation>
    <scope>NUCLEOTIDE SEQUENCE</scope>
    <source>
        <strain evidence="2">NKZ352</strain>
    </source>
</reference>
<organism evidence="2 3">
    <name type="scientific">Caenorhabditis auriculariae</name>
    <dbReference type="NCBI Taxonomy" id="2777116"/>
    <lineage>
        <taxon>Eukaryota</taxon>
        <taxon>Metazoa</taxon>
        <taxon>Ecdysozoa</taxon>
        <taxon>Nematoda</taxon>
        <taxon>Chromadorea</taxon>
        <taxon>Rhabditida</taxon>
        <taxon>Rhabditina</taxon>
        <taxon>Rhabditomorpha</taxon>
        <taxon>Rhabditoidea</taxon>
        <taxon>Rhabditidae</taxon>
        <taxon>Peloderinae</taxon>
        <taxon>Caenorhabditis</taxon>
    </lineage>
</organism>
<comment type="caution">
    <text evidence="2">The sequence shown here is derived from an EMBL/GenBank/DDBJ whole genome shotgun (WGS) entry which is preliminary data.</text>
</comment>
<dbReference type="PANTHER" id="PTHR22898">
    <property type="entry name" value="UNCHARACTERIZED GLYCOSOL TRANSFERASE-RELATED"/>
    <property type="match status" value="1"/>
</dbReference>
<feature type="chain" id="PRO_5035937268" evidence="1">
    <location>
        <begin position="21"/>
        <end position="383"/>
    </location>
</feature>
<dbReference type="PANTHER" id="PTHR22898:SF3">
    <property type="entry name" value="ALPHA-1,2-FUCOSYLTRANSFERASE-RELATED"/>
    <property type="match status" value="1"/>
</dbReference>
<evidence type="ECO:0000313" key="2">
    <source>
        <dbReference type="EMBL" id="CAD6191720.1"/>
    </source>
</evidence>
<dbReference type="AlphaFoldDB" id="A0A8S1HEK8"/>
<name>A0A8S1HEK8_9PELO</name>
<dbReference type="OrthoDB" id="5815225at2759"/>
<accession>A0A8S1HEK8</accession>
<proteinExistence type="predicted"/>
<dbReference type="Proteomes" id="UP000835052">
    <property type="component" value="Unassembled WGS sequence"/>
</dbReference>
<dbReference type="InterPro" id="IPR052501">
    <property type="entry name" value="Alpha-1-2_FucT"/>
</dbReference>
<evidence type="ECO:0000313" key="3">
    <source>
        <dbReference type="Proteomes" id="UP000835052"/>
    </source>
</evidence>
<sequence>MFFKPSPIFLILVLLALSLALYTVLPIISIQRQRMSLETDNRNSLFREGNGMFYEVKNKPEVNEDDKKMWYPYCSPGEIRDSERLLTTEMGAFRGNGSLGEQLFELASLYGLSRSLNRKPVLDLTIPNLPVTLQSAVNRLFPRLISYFQLRFTDTFPTREEVDVRRNESLLFESLETSPAQAALGFYLHVNTSSFKSYKYFDKYRELLGVMRVTDTQLQEQANAILPETQKEDFLICMHVDNSTGESSAEEKKLSRFAAEYLVKKHFGKMTQNISVAVIGRGSNDWRKVFEEFTITTESLSHLYDLIYTDSNEIVDLVFSQKHCHVVLLADSLSVPGWWFAYLSKAKDQIFYREPKESNEITNLDDYFPQTWIKLRLTVHSRQ</sequence>
<feature type="signal peptide" evidence="1">
    <location>
        <begin position="1"/>
        <end position="20"/>
    </location>
</feature>